<sequence length="375" mass="42218">MRLLDREGRKGYKLNMVELATPSRPISREQFTSLRQRVAKDSPKLYKNRVLSGPDERVNVRTNQDKSSHNLTKVASVATRPTGTKSSPSGSQTSTPTPASTSNEIGSFENPVLHTLAQRTVNKEWETQRLVVNIISWAIWDLLSKFCSTLAKHSKFGKELVSWTNRELMQRNNNSNSSIFGFFCQFYNRYPSLWKKLNWSNINFIFHLVVMINVFFSLKRLISKVKTDDLPLNENQRQLLGVADQSNDSIVLQESAKDSESVSSKESDTTPPEPPNTPFLFKSLDTPMKLRQKQERNSITSKDVTPSAFVGRVNAFGLSQSALNNRMHPSTRNISKSGASLFPSNLAATPASKTGYIPSSKYTYMMSSPTPRKKV</sequence>
<dbReference type="InterPro" id="IPR012578">
    <property type="entry name" value="Nucl_pore_cmplx"/>
</dbReference>
<gene>
    <name evidence="2" type="ORF">ZYGM_000165</name>
</gene>
<reference evidence="2 3" key="1">
    <citation type="submission" date="2019-01" db="EMBL/GenBank/DDBJ databases">
        <title>Draft Genome Sequencing of Zygosaccharomyces mellis Ca-7.</title>
        <authorList>
            <person name="Shiwa Y."/>
            <person name="Kanesaki Y."/>
            <person name="Ishige T."/>
            <person name="Mura K."/>
            <person name="Hori T."/>
            <person name="Tamura T."/>
        </authorList>
    </citation>
    <scope>NUCLEOTIDE SEQUENCE [LARGE SCALE GENOMIC DNA]</scope>
    <source>
        <strain evidence="2 3">Ca-7</strain>
    </source>
</reference>
<evidence type="ECO:0000313" key="3">
    <source>
        <dbReference type="Proteomes" id="UP000301737"/>
    </source>
</evidence>
<dbReference type="PANTHER" id="PTHR28003">
    <property type="entry name" value="NUCLEOPORIN POM34"/>
    <property type="match status" value="1"/>
</dbReference>
<feature type="region of interest" description="Disordered" evidence="1">
    <location>
        <begin position="253"/>
        <end position="282"/>
    </location>
</feature>
<feature type="compositionally biased region" description="Low complexity" evidence="1">
    <location>
        <begin position="79"/>
        <end position="102"/>
    </location>
</feature>
<dbReference type="GO" id="GO:0070762">
    <property type="term" value="C:nuclear pore transmembrane ring"/>
    <property type="evidence" value="ECO:0007669"/>
    <property type="project" value="TreeGrafter"/>
</dbReference>
<dbReference type="EMBL" id="BIMX01000032">
    <property type="protein sequence ID" value="GCF01396.1"/>
    <property type="molecule type" value="Genomic_DNA"/>
</dbReference>
<dbReference type="Proteomes" id="UP000301737">
    <property type="component" value="Unassembled WGS sequence"/>
</dbReference>
<dbReference type="PANTHER" id="PTHR28003:SF1">
    <property type="entry name" value="NUCLEOPORIN POM34"/>
    <property type="match status" value="1"/>
</dbReference>
<accession>A0A4C2EB37</accession>
<evidence type="ECO:0008006" key="4">
    <source>
        <dbReference type="Google" id="ProtNLM"/>
    </source>
</evidence>
<feature type="region of interest" description="Disordered" evidence="1">
    <location>
        <begin position="60"/>
        <end position="106"/>
    </location>
</feature>
<dbReference type="OrthoDB" id="4035020at2759"/>
<proteinExistence type="predicted"/>
<evidence type="ECO:0000256" key="1">
    <source>
        <dbReference type="SAM" id="MobiDB-lite"/>
    </source>
</evidence>
<dbReference type="GO" id="GO:0005640">
    <property type="term" value="C:nuclear outer membrane"/>
    <property type="evidence" value="ECO:0007669"/>
    <property type="project" value="TreeGrafter"/>
</dbReference>
<protein>
    <recommendedName>
        <fullName evidence="4">Nucleoporin POM34</fullName>
    </recommendedName>
</protein>
<dbReference type="GO" id="GO:0006606">
    <property type="term" value="P:protein import into nucleus"/>
    <property type="evidence" value="ECO:0007669"/>
    <property type="project" value="TreeGrafter"/>
</dbReference>
<evidence type="ECO:0000313" key="2">
    <source>
        <dbReference type="EMBL" id="GCF01396.1"/>
    </source>
</evidence>
<dbReference type="AlphaFoldDB" id="A0A4C2EB37"/>
<dbReference type="GO" id="GO:0030474">
    <property type="term" value="P:spindle pole body duplication"/>
    <property type="evidence" value="ECO:0007669"/>
    <property type="project" value="TreeGrafter"/>
</dbReference>
<dbReference type="Pfam" id="PF08058">
    <property type="entry name" value="NPCC"/>
    <property type="match status" value="1"/>
</dbReference>
<name>A0A4C2EB37_9SACH</name>
<keyword evidence="3" id="KW-1185">Reference proteome</keyword>
<comment type="caution">
    <text evidence="2">The sequence shown here is derived from an EMBL/GenBank/DDBJ whole genome shotgun (WGS) entry which is preliminary data.</text>
</comment>
<feature type="compositionally biased region" description="Basic and acidic residues" evidence="1">
    <location>
        <begin position="255"/>
        <end position="268"/>
    </location>
</feature>
<organism evidence="2 3">
    <name type="scientific">Zygosaccharomyces mellis</name>
    <dbReference type="NCBI Taxonomy" id="42258"/>
    <lineage>
        <taxon>Eukaryota</taxon>
        <taxon>Fungi</taxon>
        <taxon>Dikarya</taxon>
        <taxon>Ascomycota</taxon>
        <taxon>Saccharomycotina</taxon>
        <taxon>Saccharomycetes</taxon>
        <taxon>Saccharomycetales</taxon>
        <taxon>Saccharomycetaceae</taxon>
        <taxon>Zygosaccharomyces</taxon>
    </lineage>
</organism>